<name>A0AAV4HDW2_9GAST</name>
<sequence length="105" mass="12194">MLQLPWENNLPLLSSVHPSVKWVPSYRLQMYWSAGALVVLLCGDTVTLSDEDHHHHHSHHHHHQVPCLEQALTVMAFQICRSQEDLMNWLLVCCSRFAQVFRLST</sequence>
<evidence type="ECO:0000313" key="1">
    <source>
        <dbReference type="EMBL" id="GFR95223.1"/>
    </source>
</evidence>
<evidence type="ECO:0000313" key="2">
    <source>
        <dbReference type="Proteomes" id="UP000762676"/>
    </source>
</evidence>
<protein>
    <submittedName>
        <fullName evidence="1">Uncharacterized protein</fullName>
    </submittedName>
</protein>
<dbReference type="Proteomes" id="UP000762676">
    <property type="component" value="Unassembled WGS sequence"/>
</dbReference>
<accession>A0AAV4HDW2</accession>
<dbReference type="AlphaFoldDB" id="A0AAV4HDW2"/>
<dbReference type="EMBL" id="BMAT01001910">
    <property type="protein sequence ID" value="GFR95223.1"/>
    <property type="molecule type" value="Genomic_DNA"/>
</dbReference>
<reference evidence="1 2" key="1">
    <citation type="journal article" date="2021" name="Elife">
        <title>Chloroplast acquisition without the gene transfer in kleptoplastic sea slugs, Plakobranchus ocellatus.</title>
        <authorList>
            <person name="Maeda T."/>
            <person name="Takahashi S."/>
            <person name="Yoshida T."/>
            <person name="Shimamura S."/>
            <person name="Takaki Y."/>
            <person name="Nagai Y."/>
            <person name="Toyoda A."/>
            <person name="Suzuki Y."/>
            <person name="Arimoto A."/>
            <person name="Ishii H."/>
            <person name="Satoh N."/>
            <person name="Nishiyama T."/>
            <person name="Hasebe M."/>
            <person name="Maruyama T."/>
            <person name="Minagawa J."/>
            <person name="Obokata J."/>
            <person name="Shigenobu S."/>
        </authorList>
    </citation>
    <scope>NUCLEOTIDE SEQUENCE [LARGE SCALE GENOMIC DNA]</scope>
</reference>
<gene>
    <name evidence="1" type="ORF">ElyMa_000938400</name>
</gene>
<keyword evidence="2" id="KW-1185">Reference proteome</keyword>
<comment type="caution">
    <text evidence="1">The sequence shown here is derived from an EMBL/GenBank/DDBJ whole genome shotgun (WGS) entry which is preliminary data.</text>
</comment>
<organism evidence="1 2">
    <name type="scientific">Elysia marginata</name>
    <dbReference type="NCBI Taxonomy" id="1093978"/>
    <lineage>
        <taxon>Eukaryota</taxon>
        <taxon>Metazoa</taxon>
        <taxon>Spiralia</taxon>
        <taxon>Lophotrochozoa</taxon>
        <taxon>Mollusca</taxon>
        <taxon>Gastropoda</taxon>
        <taxon>Heterobranchia</taxon>
        <taxon>Euthyneura</taxon>
        <taxon>Panpulmonata</taxon>
        <taxon>Sacoglossa</taxon>
        <taxon>Placobranchoidea</taxon>
        <taxon>Plakobranchidae</taxon>
        <taxon>Elysia</taxon>
    </lineage>
</organism>
<proteinExistence type="predicted"/>